<sequence length="374" mass="42954">MRRNYKRVISLILGIIILTTFIGCYNYKDINKVVFVTTCFFDNEDGDVAIYLDCVKPFRDANDSSDKGKRILYKGKSKTILEGIRDINLASSYKINFTQCKAYIFSENAAKSGLEKYLDLLRRDQELLVKPYLFVYFGDVKKLFETANENEEYLGIFLNDLAIKVKENPKVISTNINDFFTERSSGRTNTVISALEIVNNSEDNKLSLSGGAILNNDILVERLTEKQTLAYSFLNDNVDNGVLEVSNPQDPKTYITLEINNSKTETKIKYDGDRIKLYKYITINCSIAEVQDRFIINDTSLKKLEETEKKDISQYISSTFDFFRKKEVDIFEAGRYFNMYYPKESIEGSIIGKTDLILTVDVNIEGSSEMRDSY</sequence>
<dbReference type="Proteomes" id="UP000184035">
    <property type="component" value="Unassembled WGS sequence"/>
</dbReference>
<dbReference type="PANTHER" id="PTHR35789:SF1">
    <property type="entry name" value="SPORE GERMINATION PROTEIN B3"/>
    <property type="match status" value="1"/>
</dbReference>
<keyword evidence="3" id="KW-0309">Germination</keyword>
<dbReference type="Gene3D" id="3.30.300.210">
    <property type="entry name" value="Nutrient germinant receptor protein C, domain 3"/>
    <property type="match status" value="1"/>
</dbReference>
<dbReference type="OrthoDB" id="1880153at2"/>
<evidence type="ECO:0000313" key="11">
    <source>
        <dbReference type="Proteomes" id="UP000184035"/>
    </source>
</evidence>
<dbReference type="STRING" id="1533.SAMN05443638_101214"/>
<comment type="subcellular location">
    <subcellularLocation>
        <location evidence="1">Membrane</location>
        <topology evidence="1">Lipid-anchor</topology>
    </subcellularLocation>
</comment>
<reference evidence="10 11" key="1">
    <citation type="submission" date="2016-11" db="EMBL/GenBank/DDBJ databases">
        <authorList>
            <person name="Jaros S."/>
            <person name="Januszkiewicz K."/>
            <person name="Wedrychowicz H."/>
        </authorList>
    </citation>
    <scope>NUCLEOTIDE SEQUENCE [LARGE SCALE GENOMIC DNA]</scope>
    <source>
        <strain evidence="10 11">DSM 2631</strain>
    </source>
</reference>
<gene>
    <name evidence="10" type="ORF">SAMN05443638_101214</name>
</gene>
<evidence type="ECO:0000256" key="5">
    <source>
        <dbReference type="ARBA" id="ARBA00023136"/>
    </source>
</evidence>
<dbReference type="Pfam" id="PF05504">
    <property type="entry name" value="Spore_GerAC"/>
    <property type="match status" value="1"/>
</dbReference>
<evidence type="ECO:0000256" key="3">
    <source>
        <dbReference type="ARBA" id="ARBA00022544"/>
    </source>
</evidence>
<keyword evidence="5" id="KW-0472">Membrane</keyword>
<keyword evidence="6" id="KW-0564">Palmitate</keyword>
<evidence type="ECO:0000259" key="9">
    <source>
        <dbReference type="Pfam" id="PF25198"/>
    </source>
</evidence>
<dbReference type="GO" id="GO:0016020">
    <property type="term" value="C:membrane"/>
    <property type="evidence" value="ECO:0007669"/>
    <property type="project" value="UniProtKB-SubCell"/>
</dbReference>
<keyword evidence="7" id="KW-0449">Lipoprotein</keyword>
<dbReference type="PANTHER" id="PTHR35789">
    <property type="entry name" value="SPORE GERMINATION PROTEIN B3"/>
    <property type="match status" value="1"/>
</dbReference>
<dbReference type="InterPro" id="IPR008844">
    <property type="entry name" value="Spore_GerAC-like"/>
</dbReference>
<feature type="domain" description="Spore germination protein N-terminal" evidence="9">
    <location>
        <begin position="26"/>
        <end position="196"/>
    </location>
</feature>
<dbReference type="RefSeq" id="WP_072892367.1">
    <property type="nucleotide sequence ID" value="NZ_FQVM01000001.1"/>
</dbReference>
<evidence type="ECO:0000256" key="2">
    <source>
        <dbReference type="ARBA" id="ARBA00007886"/>
    </source>
</evidence>
<evidence type="ECO:0000256" key="6">
    <source>
        <dbReference type="ARBA" id="ARBA00023139"/>
    </source>
</evidence>
<dbReference type="PROSITE" id="PS51257">
    <property type="entry name" value="PROKAR_LIPOPROTEIN"/>
    <property type="match status" value="1"/>
</dbReference>
<dbReference type="AlphaFoldDB" id="A0A1M4SWY2"/>
<evidence type="ECO:0000313" key="10">
    <source>
        <dbReference type="EMBL" id="SHE36690.1"/>
    </source>
</evidence>
<dbReference type="GO" id="GO:0009847">
    <property type="term" value="P:spore germination"/>
    <property type="evidence" value="ECO:0007669"/>
    <property type="project" value="InterPro"/>
</dbReference>
<dbReference type="EMBL" id="FQVM01000001">
    <property type="protein sequence ID" value="SHE36690.1"/>
    <property type="molecule type" value="Genomic_DNA"/>
</dbReference>
<dbReference type="InterPro" id="IPR038501">
    <property type="entry name" value="Spore_GerAC_C_sf"/>
</dbReference>
<keyword evidence="11" id="KW-1185">Reference proteome</keyword>
<dbReference type="Pfam" id="PF25198">
    <property type="entry name" value="Spore_GerAC_N"/>
    <property type="match status" value="1"/>
</dbReference>
<proteinExistence type="inferred from homology"/>
<evidence type="ECO:0000259" key="8">
    <source>
        <dbReference type="Pfam" id="PF05504"/>
    </source>
</evidence>
<feature type="domain" description="Spore germination GerAC-like C-terminal" evidence="8">
    <location>
        <begin position="209"/>
        <end position="366"/>
    </location>
</feature>
<dbReference type="InterPro" id="IPR046953">
    <property type="entry name" value="Spore_GerAC-like_C"/>
</dbReference>
<evidence type="ECO:0000256" key="1">
    <source>
        <dbReference type="ARBA" id="ARBA00004635"/>
    </source>
</evidence>
<keyword evidence="4" id="KW-0732">Signal</keyword>
<accession>A0A1M4SWY2</accession>
<dbReference type="InterPro" id="IPR057336">
    <property type="entry name" value="GerAC_N"/>
</dbReference>
<organism evidence="10 11">
    <name type="scientific">Clostridium fallax</name>
    <dbReference type="NCBI Taxonomy" id="1533"/>
    <lineage>
        <taxon>Bacteria</taxon>
        <taxon>Bacillati</taxon>
        <taxon>Bacillota</taxon>
        <taxon>Clostridia</taxon>
        <taxon>Eubacteriales</taxon>
        <taxon>Clostridiaceae</taxon>
        <taxon>Clostridium</taxon>
    </lineage>
</organism>
<protein>
    <submittedName>
        <fullName evidence="10">Germination protein, Ger(X)C family</fullName>
    </submittedName>
</protein>
<comment type="similarity">
    <text evidence="2">Belongs to the GerABKC lipoprotein family.</text>
</comment>
<name>A0A1M4SWY2_9CLOT</name>
<evidence type="ECO:0000256" key="7">
    <source>
        <dbReference type="ARBA" id="ARBA00023288"/>
    </source>
</evidence>
<evidence type="ECO:0000256" key="4">
    <source>
        <dbReference type="ARBA" id="ARBA00022729"/>
    </source>
</evidence>
<dbReference type="NCBIfam" id="TIGR02887">
    <property type="entry name" value="spore_ger_x_C"/>
    <property type="match status" value="1"/>
</dbReference>